<dbReference type="GeneID" id="89926752"/>
<dbReference type="Proteomes" id="UP001337655">
    <property type="component" value="Unassembled WGS sequence"/>
</dbReference>
<protein>
    <submittedName>
        <fullName evidence="2">Uncharacterized protein</fullName>
    </submittedName>
</protein>
<evidence type="ECO:0000313" key="3">
    <source>
        <dbReference type="Proteomes" id="UP001337655"/>
    </source>
</evidence>
<feature type="region of interest" description="Disordered" evidence="1">
    <location>
        <begin position="406"/>
        <end position="460"/>
    </location>
</feature>
<feature type="compositionally biased region" description="Polar residues" evidence="1">
    <location>
        <begin position="143"/>
        <end position="158"/>
    </location>
</feature>
<accession>A0AAV9PCM8</accession>
<gene>
    <name evidence="2" type="ORF">LTR77_005411</name>
</gene>
<organism evidence="2 3">
    <name type="scientific">Saxophila tyrrhenica</name>
    <dbReference type="NCBI Taxonomy" id="1690608"/>
    <lineage>
        <taxon>Eukaryota</taxon>
        <taxon>Fungi</taxon>
        <taxon>Dikarya</taxon>
        <taxon>Ascomycota</taxon>
        <taxon>Pezizomycotina</taxon>
        <taxon>Dothideomycetes</taxon>
        <taxon>Dothideomycetidae</taxon>
        <taxon>Mycosphaerellales</taxon>
        <taxon>Extremaceae</taxon>
        <taxon>Saxophila</taxon>
    </lineage>
</organism>
<evidence type="ECO:0000256" key="1">
    <source>
        <dbReference type="SAM" id="MobiDB-lite"/>
    </source>
</evidence>
<dbReference type="RefSeq" id="XP_064658781.1">
    <property type="nucleotide sequence ID" value="XM_064802656.1"/>
</dbReference>
<feature type="compositionally biased region" description="Polar residues" evidence="1">
    <location>
        <begin position="344"/>
        <end position="384"/>
    </location>
</feature>
<feature type="region of interest" description="Disordered" evidence="1">
    <location>
        <begin position="124"/>
        <end position="161"/>
    </location>
</feature>
<feature type="region of interest" description="Disordered" evidence="1">
    <location>
        <begin position="226"/>
        <end position="255"/>
    </location>
</feature>
<keyword evidence="3" id="KW-1185">Reference proteome</keyword>
<feature type="compositionally biased region" description="Low complexity" evidence="1">
    <location>
        <begin position="444"/>
        <end position="453"/>
    </location>
</feature>
<dbReference type="EMBL" id="JAVRRT010000008">
    <property type="protein sequence ID" value="KAK5169435.1"/>
    <property type="molecule type" value="Genomic_DNA"/>
</dbReference>
<feature type="compositionally biased region" description="Polar residues" evidence="1">
    <location>
        <begin position="427"/>
        <end position="436"/>
    </location>
</feature>
<feature type="compositionally biased region" description="Polar residues" evidence="1">
    <location>
        <begin position="233"/>
        <end position="254"/>
    </location>
</feature>
<feature type="region of interest" description="Disordered" evidence="1">
    <location>
        <begin position="297"/>
        <end position="394"/>
    </location>
</feature>
<dbReference type="AlphaFoldDB" id="A0AAV9PCM8"/>
<sequence>MRITDLEACLGLKACLRHPNDQPKALGNLYRNIARIRGAYDPIWDAAKLRQESDRLFELLGPDLWPDPTTVDTTSWLFDPQVDNRKVLWPGYLVYGRARDHNQLRAHFTNILYEKCCNYTAGQRKNNQDDKQKALAQPDRASNHQAPANVTGQPTPRNETAVAEDSVADLADNVSLATISPKRDAGVVYPEQSGDGLEISDSRSLSRTLRSDIDRQLIEDRVRRGTLPAFVTPPQTSRSQRQYPAPSSSAADLTQNKRKYGSLVELGASPEALQAKQRKVSTASDYTPLKCEDAANETFASRPSSAAGGRDGQTLGSHDRPAYDATPTTVCKGHATGVRDRSVHLTTSDVGVSHTPQFRSQASTGPRPSSSYSNHSTGAAQQNMAPGHSGESANVVRQTPPIATLQAHHTKQSVSGPSQTRLEHSQTKLPESTPRSNEVHHQEPTPSSAITPAPAQPLPRKRLNIEIRTTLHPGTERSVKLQFRFGLSTHSTVQDLFAAVDHKMGGLLADAEVRSLSLEVQQTQARDDHLGTFYIVRDGAQAWQHCVRGLARLSGETVELLGHVGSVARRRQG</sequence>
<proteinExistence type="predicted"/>
<comment type="caution">
    <text evidence="2">The sequence shown here is derived from an EMBL/GenBank/DDBJ whole genome shotgun (WGS) entry which is preliminary data.</text>
</comment>
<evidence type="ECO:0000313" key="2">
    <source>
        <dbReference type="EMBL" id="KAK5169435.1"/>
    </source>
</evidence>
<name>A0AAV9PCM8_9PEZI</name>
<reference evidence="2 3" key="1">
    <citation type="submission" date="2023-08" db="EMBL/GenBank/DDBJ databases">
        <title>Black Yeasts Isolated from many extreme environments.</title>
        <authorList>
            <person name="Coleine C."/>
            <person name="Stajich J.E."/>
            <person name="Selbmann L."/>
        </authorList>
    </citation>
    <scope>NUCLEOTIDE SEQUENCE [LARGE SCALE GENOMIC DNA]</scope>
    <source>
        <strain evidence="2 3">CCFEE 5935</strain>
    </source>
</reference>